<dbReference type="SMART" id="SM00950">
    <property type="entry name" value="Piwi"/>
    <property type="match status" value="1"/>
</dbReference>
<dbReference type="PANTHER" id="PTHR22891">
    <property type="entry name" value="EUKARYOTIC TRANSLATION INITIATION FACTOR 2C"/>
    <property type="match status" value="1"/>
</dbReference>
<protein>
    <recommendedName>
        <fullName evidence="1">Piwi domain-containing protein</fullName>
    </recommendedName>
</protein>
<dbReference type="Gene3D" id="3.40.50.2300">
    <property type="match status" value="1"/>
</dbReference>
<dbReference type="Pfam" id="PF02171">
    <property type="entry name" value="Piwi"/>
    <property type="match status" value="1"/>
</dbReference>
<keyword evidence="3" id="KW-1185">Reference proteome</keyword>
<dbReference type="SUPFAM" id="SSF53098">
    <property type="entry name" value="Ribonuclease H-like"/>
    <property type="match status" value="1"/>
</dbReference>
<dbReference type="CDD" id="cd02846">
    <property type="entry name" value="PAZ_argonaute_like"/>
    <property type="match status" value="1"/>
</dbReference>
<evidence type="ECO:0000313" key="2">
    <source>
        <dbReference type="EMBL" id="KJK75421.1"/>
    </source>
</evidence>
<proteinExistence type="predicted"/>
<dbReference type="EMBL" id="KE384750">
    <property type="protein sequence ID" value="KJK75421.1"/>
    <property type="molecule type" value="Genomic_DNA"/>
</dbReference>
<dbReference type="PROSITE" id="PS50822">
    <property type="entry name" value="PIWI"/>
    <property type="match status" value="1"/>
</dbReference>
<dbReference type="Proteomes" id="UP000054544">
    <property type="component" value="Unassembled WGS sequence"/>
</dbReference>
<dbReference type="InterPro" id="IPR012337">
    <property type="entry name" value="RNaseH-like_sf"/>
</dbReference>
<evidence type="ECO:0000313" key="3">
    <source>
        <dbReference type="Proteomes" id="UP000054544"/>
    </source>
</evidence>
<dbReference type="GO" id="GO:0003676">
    <property type="term" value="F:nucleic acid binding"/>
    <property type="evidence" value="ECO:0007669"/>
    <property type="project" value="InterPro"/>
</dbReference>
<reference evidence="3" key="1">
    <citation type="journal article" date="2014" name="BMC Genomics">
        <title>The genome sequence of the biocontrol fungus Metarhizium anisopliae and comparative genomics of Metarhizium species.</title>
        <authorList>
            <person name="Pattemore J.A."/>
            <person name="Hane J.K."/>
            <person name="Williams A.H."/>
            <person name="Wilson B.A."/>
            <person name="Stodart B.J."/>
            <person name="Ash G.J."/>
        </authorList>
    </citation>
    <scope>NUCLEOTIDE SEQUENCE [LARGE SCALE GENOMIC DNA]</scope>
    <source>
        <strain evidence="3">BRIP 53293</strain>
    </source>
</reference>
<gene>
    <name evidence="2" type="ORF">H634G_09439</name>
</gene>
<dbReference type="STRING" id="1291518.A0A0D9NND7"/>
<sequence>MTANSHSLQKLAAFLTNLSVNVTHIVKTNRQGDVIKRIKMITGLATQMDGRDNQYPPRIAGFGAGPKDVEFFLAGSLSPPKRAEGHKKGKKVQVVGPSQRVDGRYVSVYEHFEETYKIIIRDTTLPVINVGTQKNPSYGSWNLRSLQANLARGTYLSISVRGKDHPWANILELKSLLDRFRDTLRKLGINAGECVKGLDIELLLVILPASDNVALYNRVKFACHVEAGLINVCVVGSKFSKVDEQYYANVGLKVNLKLRGQNYYIDGSQLGILGEGKTMLVGIHVTHPSPGSSQNAPSVAGIVASVDKQLAQWPAELRIQAAQQEMVSGLDDLLKSRLVLWRKHNPSYPENILVCRDGVSEEHLNWESRNMQQS</sequence>
<evidence type="ECO:0000259" key="1">
    <source>
        <dbReference type="PROSITE" id="PS50822"/>
    </source>
</evidence>
<dbReference type="AlphaFoldDB" id="A0A0D9NND7"/>
<dbReference type="InterPro" id="IPR036085">
    <property type="entry name" value="PAZ_dom_sf"/>
</dbReference>
<dbReference type="Gene3D" id="3.30.420.10">
    <property type="entry name" value="Ribonuclease H-like superfamily/Ribonuclease H"/>
    <property type="match status" value="1"/>
</dbReference>
<dbReference type="InterPro" id="IPR003165">
    <property type="entry name" value="Piwi"/>
</dbReference>
<name>A0A0D9NND7_METAN</name>
<accession>A0A0D9NND7</accession>
<dbReference type="Gene3D" id="2.170.260.10">
    <property type="entry name" value="paz domain"/>
    <property type="match status" value="1"/>
</dbReference>
<organism evidence="2 3">
    <name type="scientific">Metarhizium anisopliae BRIP 53293</name>
    <dbReference type="NCBI Taxonomy" id="1291518"/>
    <lineage>
        <taxon>Eukaryota</taxon>
        <taxon>Fungi</taxon>
        <taxon>Dikarya</taxon>
        <taxon>Ascomycota</taxon>
        <taxon>Pezizomycotina</taxon>
        <taxon>Sordariomycetes</taxon>
        <taxon>Hypocreomycetidae</taxon>
        <taxon>Hypocreales</taxon>
        <taxon>Clavicipitaceae</taxon>
        <taxon>Metarhizium</taxon>
    </lineage>
</organism>
<dbReference type="InterPro" id="IPR036397">
    <property type="entry name" value="RNaseH_sf"/>
</dbReference>
<feature type="domain" description="Piwi" evidence="1">
    <location>
        <begin position="202"/>
        <end position="374"/>
    </location>
</feature>
<dbReference type="SUPFAM" id="SSF101690">
    <property type="entry name" value="PAZ domain"/>
    <property type="match status" value="1"/>
</dbReference>